<name>A0ABX5LH25_9MICO</name>
<organism evidence="1 2">
    <name type="scientific">Rathayibacter iranicus NCPPB 2253 = VKM Ac-1602</name>
    <dbReference type="NCBI Taxonomy" id="1328868"/>
    <lineage>
        <taxon>Bacteria</taxon>
        <taxon>Bacillati</taxon>
        <taxon>Actinomycetota</taxon>
        <taxon>Actinomycetes</taxon>
        <taxon>Micrococcales</taxon>
        <taxon>Microbacteriaceae</taxon>
        <taxon>Rathayibacter</taxon>
    </lineage>
</organism>
<dbReference type="EMBL" id="QGDV01000004">
    <property type="protein sequence ID" value="PWJ64897.1"/>
    <property type="molecule type" value="Genomic_DNA"/>
</dbReference>
<dbReference type="Proteomes" id="UP000245674">
    <property type="component" value="Unassembled WGS sequence"/>
</dbReference>
<comment type="caution">
    <text evidence="1">The sequence shown here is derived from an EMBL/GenBank/DDBJ whole genome shotgun (WGS) entry which is preliminary data.</text>
</comment>
<evidence type="ECO:0000313" key="2">
    <source>
        <dbReference type="Proteomes" id="UP000245674"/>
    </source>
</evidence>
<gene>
    <name evidence="1" type="ORF">B0H03_104270</name>
</gene>
<feature type="non-terminal residue" evidence="1">
    <location>
        <position position="1"/>
    </location>
</feature>
<protein>
    <recommendedName>
        <fullName evidence="3">DDE family transposase</fullName>
    </recommendedName>
</protein>
<proteinExistence type="predicted"/>
<accession>A0ABX5LH25</accession>
<reference evidence="1 2" key="1">
    <citation type="submission" date="2018-03" db="EMBL/GenBank/DDBJ databases">
        <title>Genomic Encyclopedia of Type Strains, Phase III (KMG-III): the genomes of soil and plant-associated and newly described type strains.</title>
        <authorList>
            <person name="Whitman W."/>
        </authorList>
    </citation>
    <scope>NUCLEOTIDE SEQUENCE [LARGE SCALE GENOMIC DNA]</scope>
    <source>
        <strain evidence="1 2">VKM Ac-1602</strain>
    </source>
</reference>
<keyword evidence="2" id="KW-1185">Reference proteome</keyword>
<evidence type="ECO:0000313" key="1">
    <source>
        <dbReference type="EMBL" id="PWJ64897.1"/>
    </source>
</evidence>
<evidence type="ECO:0008006" key="3">
    <source>
        <dbReference type="Google" id="ProtNLM"/>
    </source>
</evidence>
<sequence>HTDYRRPFPTFTQTISAVIALHFLKQAA</sequence>